<organism evidence="1 2">
    <name type="scientific">Hydnum rufescens UP504</name>
    <dbReference type="NCBI Taxonomy" id="1448309"/>
    <lineage>
        <taxon>Eukaryota</taxon>
        <taxon>Fungi</taxon>
        <taxon>Dikarya</taxon>
        <taxon>Basidiomycota</taxon>
        <taxon>Agaricomycotina</taxon>
        <taxon>Agaricomycetes</taxon>
        <taxon>Cantharellales</taxon>
        <taxon>Hydnaceae</taxon>
        <taxon>Hydnum</taxon>
    </lineage>
</organism>
<dbReference type="Proteomes" id="UP000886523">
    <property type="component" value="Unassembled WGS sequence"/>
</dbReference>
<reference evidence="1" key="1">
    <citation type="journal article" date="2020" name="Nat. Commun.">
        <title>Large-scale genome sequencing of mycorrhizal fungi provides insights into the early evolution of symbiotic traits.</title>
        <authorList>
            <person name="Miyauchi S."/>
            <person name="Kiss E."/>
            <person name="Kuo A."/>
            <person name="Drula E."/>
            <person name="Kohler A."/>
            <person name="Sanchez-Garcia M."/>
            <person name="Morin E."/>
            <person name="Andreopoulos B."/>
            <person name="Barry K.W."/>
            <person name="Bonito G."/>
            <person name="Buee M."/>
            <person name="Carver A."/>
            <person name="Chen C."/>
            <person name="Cichocki N."/>
            <person name="Clum A."/>
            <person name="Culley D."/>
            <person name="Crous P.W."/>
            <person name="Fauchery L."/>
            <person name="Girlanda M."/>
            <person name="Hayes R.D."/>
            <person name="Keri Z."/>
            <person name="LaButti K."/>
            <person name="Lipzen A."/>
            <person name="Lombard V."/>
            <person name="Magnuson J."/>
            <person name="Maillard F."/>
            <person name="Murat C."/>
            <person name="Nolan M."/>
            <person name="Ohm R.A."/>
            <person name="Pangilinan J."/>
            <person name="Pereira M.F."/>
            <person name="Perotto S."/>
            <person name="Peter M."/>
            <person name="Pfister S."/>
            <person name="Riley R."/>
            <person name="Sitrit Y."/>
            <person name="Stielow J.B."/>
            <person name="Szollosi G."/>
            <person name="Zifcakova L."/>
            <person name="Stursova M."/>
            <person name="Spatafora J.W."/>
            <person name="Tedersoo L."/>
            <person name="Vaario L.M."/>
            <person name="Yamada A."/>
            <person name="Yan M."/>
            <person name="Wang P."/>
            <person name="Xu J."/>
            <person name="Bruns T."/>
            <person name="Baldrian P."/>
            <person name="Vilgalys R."/>
            <person name="Dunand C."/>
            <person name="Henrissat B."/>
            <person name="Grigoriev I.V."/>
            <person name="Hibbett D."/>
            <person name="Nagy L.G."/>
            <person name="Martin F.M."/>
        </authorList>
    </citation>
    <scope>NUCLEOTIDE SEQUENCE</scope>
    <source>
        <strain evidence="1">UP504</strain>
    </source>
</reference>
<dbReference type="EMBL" id="MU128998">
    <property type="protein sequence ID" value="KAF9511606.1"/>
    <property type="molecule type" value="Genomic_DNA"/>
</dbReference>
<name>A0A9P6AVJ4_9AGAM</name>
<keyword evidence="2" id="KW-1185">Reference proteome</keyword>
<proteinExistence type="predicted"/>
<sequence>MKFLCISITRRAKPISRAQAIACAIDIAAGHGKGHLRWLDRSSHPTPFLLAYYQVVAVIIGPTTGKVPFRPPTIVFDGSEGELCTPVLLQRKPVRHVTREPC</sequence>
<dbReference type="AlphaFoldDB" id="A0A9P6AVJ4"/>
<gene>
    <name evidence="1" type="ORF">BS47DRAFT_1164114</name>
</gene>
<accession>A0A9P6AVJ4</accession>
<evidence type="ECO:0000313" key="1">
    <source>
        <dbReference type="EMBL" id="KAF9511606.1"/>
    </source>
</evidence>
<evidence type="ECO:0000313" key="2">
    <source>
        <dbReference type="Proteomes" id="UP000886523"/>
    </source>
</evidence>
<comment type="caution">
    <text evidence="1">The sequence shown here is derived from an EMBL/GenBank/DDBJ whole genome shotgun (WGS) entry which is preliminary data.</text>
</comment>
<protein>
    <submittedName>
        <fullName evidence="1">Uncharacterized protein</fullName>
    </submittedName>
</protein>